<keyword evidence="2" id="KW-1003">Cell membrane</keyword>
<dbReference type="PANTHER" id="PTHR24246">
    <property type="entry name" value="OLFACTORY RECEPTOR AND ADENOSINE RECEPTOR"/>
    <property type="match status" value="1"/>
</dbReference>
<name>A7S522_NEMVE</name>
<dbReference type="PRINTS" id="PR00237">
    <property type="entry name" value="GPCRRHODOPSN"/>
</dbReference>
<feature type="transmembrane region" description="Helical" evidence="11">
    <location>
        <begin position="236"/>
        <end position="260"/>
    </location>
</feature>
<evidence type="ECO:0000256" key="4">
    <source>
        <dbReference type="ARBA" id="ARBA00022989"/>
    </source>
</evidence>
<feature type="transmembrane region" description="Helical" evidence="11">
    <location>
        <begin position="145"/>
        <end position="168"/>
    </location>
</feature>
<proteinExistence type="predicted"/>
<dbReference type="OMA" id="QERMEGM"/>
<dbReference type="PROSITE" id="PS50262">
    <property type="entry name" value="G_PROTEIN_RECEP_F1_2"/>
    <property type="match status" value="1"/>
</dbReference>
<dbReference type="GO" id="GO:0005886">
    <property type="term" value="C:plasma membrane"/>
    <property type="evidence" value="ECO:0000318"/>
    <property type="project" value="GO_Central"/>
</dbReference>
<dbReference type="InterPro" id="IPR017452">
    <property type="entry name" value="GPCR_Rhodpsn_7TM"/>
</dbReference>
<dbReference type="GO" id="GO:0001609">
    <property type="term" value="F:G protein-coupled adenosine receptor activity"/>
    <property type="evidence" value="ECO:0000318"/>
    <property type="project" value="GO_Central"/>
</dbReference>
<evidence type="ECO:0000256" key="6">
    <source>
        <dbReference type="ARBA" id="ARBA00023136"/>
    </source>
</evidence>
<dbReference type="AlphaFoldDB" id="A7S522"/>
<evidence type="ECO:0000256" key="10">
    <source>
        <dbReference type="SAM" id="MobiDB-lite"/>
    </source>
</evidence>
<keyword evidence="3 11" id="KW-0812">Transmembrane</keyword>
<sequence length="348" mass="38892">MNNSDGMVLEHPSFTRPLALTSAICLCILSAITITSNILLLVAIWKDPLKCFKSAATYYVVGLSLADLCTGLITEPFFAAAYFITFLEGKVVYSGALGFVYRAGVAVSGVALKYSFLVILALSWTQFVAITWPHSYKRFVTKRKVLFFMVAVFLYLVLFTSVQLLNIFKIMTFLIVDLTLNTTFLCVNLLVISVLLIVAYRKRTVSRAATYSQSTTQGKANGGGARERAIDHQFTIVSIYLAVILLLTALPHVILAYTYLFTHSTLTVKQNERIQIALRISDILLFIKVCLDPFVYAWRLPAYRKTLATMFLSRNGRSEQERMEGMRLTGHDQLSSSPKQKAQATLQA</sequence>
<evidence type="ECO:0000313" key="13">
    <source>
        <dbReference type="EMBL" id="EDO41129.1"/>
    </source>
</evidence>
<dbReference type="Gene3D" id="1.20.1070.10">
    <property type="entry name" value="Rhodopsin 7-helix transmembrane proteins"/>
    <property type="match status" value="1"/>
</dbReference>
<dbReference type="eggNOG" id="KOG1075">
    <property type="taxonomic scope" value="Eukaryota"/>
</dbReference>
<organism evidence="13 14">
    <name type="scientific">Nematostella vectensis</name>
    <name type="common">Starlet sea anemone</name>
    <dbReference type="NCBI Taxonomy" id="45351"/>
    <lineage>
        <taxon>Eukaryota</taxon>
        <taxon>Metazoa</taxon>
        <taxon>Cnidaria</taxon>
        <taxon>Anthozoa</taxon>
        <taxon>Hexacorallia</taxon>
        <taxon>Actiniaria</taxon>
        <taxon>Edwardsiidae</taxon>
        <taxon>Nematostella</taxon>
    </lineage>
</organism>
<evidence type="ECO:0000313" key="14">
    <source>
        <dbReference type="Proteomes" id="UP000001593"/>
    </source>
</evidence>
<protein>
    <recommendedName>
        <fullName evidence="12">G-protein coupled receptors family 1 profile domain-containing protein</fullName>
    </recommendedName>
</protein>
<keyword evidence="6 11" id="KW-0472">Membrane</keyword>
<dbReference type="PANTHER" id="PTHR24246:SF27">
    <property type="entry name" value="ADENOSINE RECEPTOR, ISOFORM A"/>
    <property type="match status" value="1"/>
</dbReference>
<feature type="region of interest" description="Disordered" evidence="10">
    <location>
        <begin position="322"/>
        <end position="348"/>
    </location>
</feature>
<dbReference type="CDD" id="cd00637">
    <property type="entry name" value="7tm_classA_rhodopsin-like"/>
    <property type="match status" value="1"/>
</dbReference>
<feature type="domain" description="G-protein coupled receptors family 1 profile" evidence="12">
    <location>
        <begin position="36"/>
        <end position="296"/>
    </location>
</feature>
<keyword evidence="9" id="KW-0807">Transducer</keyword>
<evidence type="ECO:0000256" key="2">
    <source>
        <dbReference type="ARBA" id="ARBA00022475"/>
    </source>
</evidence>
<feature type="transmembrane region" description="Helical" evidence="11">
    <location>
        <begin position="20"/>
        <end position="45"/>
    </location>
</feature>
<feature type="transmembrane region" description="Helical" evidence="11">
    <location>
        <begin position="180"/>
        <end position="200"/>
    </location>
</feature>
<accession>A7S522</accession>
<evidence type="ECO:0000256" key="9">
    <source>
        <dbReference type="ARBA" id="ARBA00023224"/>
    </source>
</evidence>
<dbReference type="Pfam" id="PF00001">
    <property type="entry name" value="7tm_1"/>
    <property type="match status" value="1"/>
</dbReference>
<dbReference type="PhylomeDB" id="A7S522"/>
<evidence type="ECO:0000259" key="12">
    <source>
        <dbReference type="PROSITE" id="PS50262"/>
    </source>
</evidence>
<keyword evidence="5" id="KW-0297">G-protein coupled receptor</keyword>
<keyword evidence="4 11" id="KW-1133">Transmembrane helix</keyword>
<dbReference type="HOGENOM" id="CLU_009579_14_0_1"/>
<gene>
    <name evidence="13" type="ORF">NEMVEDRAFT_v1g206920</name>
</gene>
<dbReference type="KEGG" id="nve:5512873"/>
<evidence type="ECO:0000256" key="5">
    <source>
        <dbReference type="ARBA" id="ARBA00023040"/>
    </source>
</evidence>
<dbReference type="InParanoid" id="A7S522"/>
<keyword evidence="14" id="KW-1185">Reference proteome</keyword>
<evidence type="ECO:0000256" key="7">
    <source>
        <dbReference type="ARBA" id="ARBA00023170"/>
    </source>
</evidence>
<evidence type="ECO:0000256" key="1">
    <source>
        <dbReference type="ARBA" id="ARBA00004651"/>
    </source>
</evidence>
<dbReference type="SUPFAM" id="SSF81321">
    <property type="entry name" value="Family A G protein-coupled receptor-like"/>
    <property type="match status" value="1"/>
</dbReference>
<feature type="transmembrane region" description="Helical" evidence="11">
    <location>
        <begin position="99"/>
        <end position="124"/>
    </location>
</feature>
<dbReference type="InterPro" id="IPR000276">
    <property type="entry name" value="GPCR_Rhodpsn"/>
</dbReference>
<evidence type="ECO:0000256" key="3">
    <source>
        <dbReference type="ARBA" id="ARBA00022692"/>
    </source>
</evidence>
<feature type="transmembrane region" description="Helical" evidence="11">
    <location>
        <begin position="57"/>
        <end position="87"/>
    </location>
</feature>
<feature type="transmembrane region" description="Helical" evidence="11">
    <location>
        <begin position="280"/>
        <end position="298"/>
    </location>
</feature>
<reference evidence="13 14" key="1">
    <citation type="journal article" date="2007" name="Science">
        <title>Sea anemone genome reveals ancestral eumetazoan gene repertoire and genomic organization.</title>
        <authorList>
            <person name="Putnam N.H."/>
            <person name="Srivastava M."/>
            <person name="Hellsten U."/>
            <person name="Dirks B."/>
            <person name="Chapman J."/>
            <person name="Salamov A."/>
            <person name="Terry A."/>
            <person name="Shapiro H."/>
            <person name="Lindquist E."/>
            <person name="Kapitonov V.V."/>
            <person name="Jurka J."/>
            <person name="Genikhovich G."/>
            <person name="Grigoriev I.V."/>
            <person name="Lucas S.M."/>
            <person name="Steele R.E."/>
            <person name="Finnerty J.R."/>
            <person name="Technau U."/>
            <person name="Martindale M.Q."/>
            <person name="Rokhsar D.S."/>
        </authorList>
    </citation>
    <scope>NUCLEOTIDE SEQUENCE [LARGE SCALE GENOMIC DNA]</scope>
    <source>
        <strain evidence="14">CH2 X CH6</strain>
    </source>
</reference>
<feature type="compositionally biased region" description="Polar residues" evidence="10">
    <location>
        <begin position="332"/>
        <end position="348"/>
    </location>
</feature>
<dbReference type="EMBL" id="DS469581">
    <property type="protein sequence ID" value="EDO41129.1"/>
    <property type="molecule type" value="Genomic_DNA"/>
</dbReference>
<evidence type="ECO:0000256" key="8">
    <source>
        <dbReference type="ARBA" id="ARBA00023180"/>
    </source>
</evidence>
<comment type="subcellular location">
    <subcellularLocation>
        <location evidence="1">Cell membrane</location>
        <topology evidence="1">Multi-pass membrane protein</topology>
    </subcellularLocation>
</comment>
<dbReference type="OrthoDB" id="5985081at2759"/>
<keyword evidence="8" id="KW-0325">Glycoprotein</keyword>
<evidence type="ECO:0000256" key="11">
    <source>
        <dbReference type="SAM" id="Phobius"/>
    </source>
</evidence>
<dbReference type="GO" id="GO:0007186">
    <property type="term" value="P:G protein-coupled receptor signaling pathway"/>
    <property type="evidence" value="ECO:0000318"/>
    <property type="project" value="GO_Central"/>
</dbReference>
<keyword evidence="7" id="KW-0675">Receptor</keyword>
<dbReference type="Proteomes" id="UP000001593">
    <property type="component" value="Unassembled WGS sequence"/>
</dbReference>